<accession>A0A8S5UJD4</accession>
<sequence length="105" mass="11986">MKVKIVNNGMNTRDCKVFIDGHDVTENLTEIDVKIKGGEIPTLKLAFYPDDIEIEGDYEVFKKIPEEKKKETTSFSIGDIKAEPGTEEFAKEISNYLEEILKPFK</sequence>
<reference evidence="1" key="1">
    <citation type="journal article" date="2021" name="Proc. Natl. Acad. Sci. U.S.A.">
        <title>A Catalog of Tens of Thousands of Viruses from Human Metagenomes Reveals Hidden Associations with Chronic Diseases.</title>
        <authorList>
            <person name="Tisza M.J."/>
            <person name="Buck C.B."/>
        </authorList>
    </citation>
    <scope>NUCLEOTIDE SEQUENCE</scope>
    <source>
        <strain evidence="1">Ct3gT1</strain>
    </source>
</reference>
<dbReference type="EMBL" id="BK016094">
    <property type="protein sequence ID" value="DAF94609.1"/>
    <property type="molecule type" value="Genomic_DNA"/>
</dbReference>
<evidence type="ECO:0000313" key="1">
    <source>
        <dbReference type="EMBL" id="DAF94609.1"/>
    </source>
</evidence>
<proteinExistence type="predicted"/>
<organism evidence="1">
    <name type="scientific">Siphoviridae sp. ct3gT1</name>
    <dbReference type="NCBI Taxonomy" id="2825323"/>
    <lineage>
        <taxon>Viruses</taxon>
        <taxon>Duplodnaviria</taxon>
        <taxon>Heunggongvirae</taxon>
        <taxon>Uroviricota</taxon>
        <taxon>Caudoviricetes</taxon>
    </lineage>
</organism>
<protein>
    <submittedName>
        <fullName evidence="1">Uncharacterized protein</fullName>
    </submittedName>
</protein>
<name>A0A8S5UJD4_9CAUD</name>